<dbReference type="GO" id="GO:0016020">
    <property type="term" value="C:membrane"/>
    <property type="evidence" value="ECO:0007669"/>
    <property type="project" value="UniProtKB-SubCell"/>
</dbReference>
<feature type="transmembrane region" description="Helical" evidence="7">
    <location>
        <begin position="12"/>
        <end position="39"/>
    </location>
</feature>
<keyword evidence="2 7" id="KW-0812">Transmembrane</keyword>
<keyword evidence="10" id="KW-1185">Reference proteome</keyword>
<gene>
    <name evidence="9" type="ORF">P280DRAFT_513612</name>
</gene>
<name>A0A6A6SDU3_9PLEO</name>
<dbReference type="PANTHER" id="PTHR33048:SF123">
    <property type="entry name" value="INTEGRAL MEMBRANE PROTEIN"/>
    <property type="match status" value="1"/>
</dbReference>
<evidence type="ECO:0000313" key="10">
    <source>
        <dbReference type="Proteomes" id="UP000799753"/>
    </source>
</evidence>
<dbReference type="PANTHER" id="PTHR33048">
    <property type="entry name" value="PTH11-LIKE INTEGRAL MEMBRANE PROTEIN (AFU_ORTHOLOGUE AFUA_5G11245)"/>
    <property type="match status" value="1"/>
</dbReference>
<feature type="transmembrane region" description="Helical" evidence="7">
    <location>
        <begin position="51"/>
        <end position="71"/>
    </location>
</feature>
<proteinExistence type="inferred from homology"/>
<dbReference type="OrthoDB" id="444631at2759"/>
<evidence type="ECO:0000256" key="7">
    <source>
        <dbReference type="SAM" id="Phobius"/>
    </source>
</evidence>
<comment type="subcellular location">
    <subcellularLocation>
        <location evidence="1">Membrane</location>
        <topology evidence="1">Multi-pass membrane protein</topology>
    </subcellularLocation>
</comment>
<dbReference type="Proteomes" id="UP000799753">
    <property type="component" value="Unassembled WGS sequence"/>
</dbReference>
<sequence length="347" mass="37593">MPQGQSASCLNFALAIVVFGGIHITTDWMLLLLPIPVILRLQLDKRTKWTICSLFLIGGTVCIISIVRLMFAKHVDMVDPSWDNVPIGALSTVEGSAGILAACMPTWRPLFRFLGRGLTSYFSSGGKSNKNTHKISYGHSSYGHGPSNTPSTNGTPAKSASGHGHYLDVANIDHPRTRSTSRGGLRVPGSSEKYMSSSLPSPVLSGENQRVSWKGGKRNTSTGSGDSMEKMLQGRLHDHAIGDGVADIELVETKSITPSSLPIPAQRPIIALPETLARGHVKRNSDSKFEMKITGYSHEKEQTSRQDRDDGWGYTGEGIMVTKTVTSVEEDIKGWDTGRDIGFGEVQ</sequence>
<evidence type="ECO:0000256" key="1">
    <source>
        <dbReference type="ARBA" id="ARBA00004141"/>
    </source>
</evidence>
<accession>A0A6A6SDU3</accession>
<feature type="domain" description="Rhodopsin" evidence="8">
    <location>
        <begin position="7"/>
        <end position="112"/>
    </location>
</feature>
<organism evidence="9 10">
    <name type="scientific">Massarina eburnea CBS 473.64</name>
    <dbReference type="NCBI Taxonomy" id="1395130"/>
    <lineage>
        <taxon>Eukaryota</taxon>
        <taxon>Fungi</taxon>
        <taxon>Dikarya</taxon>
        <taxon>Ascomycota</taxon>
        <taxon>Pezizomycotina</taxon>
        <taxon>Dothideomycetes</taxon>
        <taxon>Pleosporomycetidae</taxon>
        <taxon>Pleosporales</taxon>
        <taxon>Massarineae</taxon>
        <taxon>Massarinaceae</taxon>
        <taxon>Massarina</taxon>
    </lineage>
</organism>
<protein>
    <recommendedName>
        <fullName evidence="8">Rhodopsin domain-containing protein</fullName>
    </recommendedName>
</protein>
<reference evidence="9" key="1">
    <citation type="journal article" date="2020" name="Stud. Mycol.">
        <title>101 Dothideomycetes genomes: a test case for predicting lifestyles and emergence of pathogens.</title>
        <authorList>
            <person name="Haridas S."/>
            <person name="Albert R."/>
            <person name="Binder M."/>
            <person name="Bloem J."/>
            <person name="Labutti K."/>
            <person name="Salamov A."/>
            <person name="Andreopoulos B."/>
            <person name="Baker S."/>
            <person name="Barry K."/>
            <person name="Bills G."/>
            <person name="Bluhm B."/>
            <person name="Cannon C."/>
            <person name="Castanera R."/>
            <person name="Culley D."/>
            <person name="Daum C."/>
            <person name="Ezra D."/>
            <person name="Gonzalez J."/>
            <person name="Henrissat B."/>
            <person name="Kuo A."/>
            <person name="Liang C."/>
            <person name="Lipzen A."/>
            <person name="Lutzoni F."/>
            <person name="Magnuson J."/>
            <person name="Mondo S."/>
            <person name="Nolan M."/>
            <person name="Ohm R."/>
            <person name="Pangilinan J."/>
            <person name="Park H.-J."/>
            <person name="Ramirez L."/>
            <person name="Alfaro M."/>
            <person name="Sun H."/>
            <person name="Tritt A."/>
            <person name="Yoshinaga Y."/>
            <person name="Zwiers L.-H."/>
            <person name="Turgeon B."/>
            <person name="Goodwin S."/>
            <person name="Spatafora J."/>
            <person name="Crous P."/>
            <person name="Grigoriev I."/>
        </authorList>
    </citation>
    <scope>NUCLEOTIDE SEQUENCE</scope>
    <source>
        <strain evidence="9">CBS 473.64</strain>
    </source>
</reference>
<dbReference type="AlphaFoldDB" id="A0A6A6SDU3"/>
<evidence type="ECO:0000256" key="4">
    <source>
        <dbReference type="ARBA" id="ARBA00023136"/>
    </source>
</evidence>
<keyword evidence="3 7" id="KW-1133">Transmembrane helix</keyword>
<feature type="region of interest" description="Disordered" evidence="6">
    <location>
        <begin position="133"/>
        <end position="225"/>
    </location>
</feature>
<keyword evidence="4 7" id="KW-0472">Membrane</keyword>
<dbReference type="Pfam" id="PF20684">
    <property type="entry name" value="Fung_rhodopsin"/>
    <property type="match status" value="1"/>
</dbReference>
<evidence type="ECO:0000256" key="3">
    <source>
        <dbReference type="ARBA" id="ARBA00022989"/>
    </source>
</evidence>
<evidence type="ECO:0000256" key="5">
    <source>
        <dbReference type="ARBA" id="ARBA00038359"/>
    </source>
</evidence>
<feature type="compositionally biased region" description="Polar residues" evidence="6">
    <location>
        <begin position="193"/>
        <end position="211"/>
    </location>
</feature>
<dbReference type="EMBL" id="MU006777">
    <property type="protein sequence ID" value="KAF2645720.1"/>
    <property type="molecule type" value="Genomic_DNA"/>
</dbReference>
<evidence type="ECO:0000259" key="8">
    <source>
        <dbReference type="Pfam" id="PF20684"/>
    </source>
</evidence>
<dbReference type="InterPro" id="IPR049326">
    <property type="entry name" value="Rhodopsin_dom_fungi"/>
</dbReference>
<comment type="similarity">
    <text evidence="5">Belongs to the SAT4 family.</text>
</comment>
<feature type="compositionally biased region" description="Polar residues" evidence="6">
    <location>
        <begin position="146"/>
        <end position="158"/>
    </location>
</feature>
<dbReference type="InterPro" id="IPR052337">
    <property type="entry name" value="SAT4-like"/>
</dbReference>
<evidence type="ECO:0000313" key="9">
    <source>
        <dbReference type="EMBL" id="KAF2645720.1"/>
    </source>
</evidence>
<evidence type="ECO:0000256" key="2">
    <source>
        <dbReference type="ARBA" id="ARBA00022692"/>
    </source>
</evidence>
<evidence type="ECO:0000256" key="6">
    <source>
        <dbReference type="SAM" id="MobiDB-lite"/>
    </source>
</evidence>